<evidence type="ECO:0000259" key="5">
    <source>
        <dbReference type="Pfam" id="PF00849"/>
    </source>
</evidence>
<dbReference type="EMBL" id="QSTI01000011">
    <property type="protein sequence ID" value="RGM49463.1"/>
    <property type="molecule type" value="Genomic_DNA"/>
</dbReference>
<evidence type="ECO:0000256" key="3">
    <source>
        <dbReference type="ARBA" id="ARBA00033164"/>
    </source>
</evidence>
<feature type="region of interest" description="Disordered" evidence="4">
    <location>
        <begin position="96"/>
        <end position="132"/>
    </location>
</feature>
<evidence type="ECO:0000256" key="1">
    <source>
        <dbReference type="ARBA" id="ARBA00000073"/>
    </source>
</evidence>
<accession>A0A3E4X4Q8</accession>
<comment type="caution">
    <text evidence="6">The sequence shown here is derived from an EMBL/GenBank/DDBJ whole genome shotgun (WGS) entry which is preliminary data.</text>
</comment>
<gene>
    <name evidence="7" type="ORF">DWX06_04125</name>
    <name evidence="6" type="ORF">DXC13_08525</name>
</gene>
<dbReference type="InterPro" id="IPR020103">
    <property type="entry name" value="PsdUridine_synth_cat_dom_sf"/>
</dbReference>
<evidence type="ECO:0000256" key="2">
    <source>
        <dbReference type="ARBA" id="ARBA00031870"/>
    </source>
</evidence>
<dbReference type="Proteomes" id="UP000284296">
    <property type="component" value="Unassembled WGS sequence"/>
</dbReference>
<reference evidence="8 9" key="1">
    <citation type="submission" date="2018-08" db="EMBL/GenBank/DDBJ databases">
        <title>A genome reference for cultivated species of the human gut microbiota.</title>
        <authorList>
            <person name="Zou Y."/>
            <person name="Xue W."/>
            <person name="Luo G."/>
        </authorList>
    </citation>
    <scope>NUCLEOTIDE SEQUENCE [LARGE SCALE GENOMIC DNA]</scope>
    <source>
        <strain evidence="7 9">AF18-16LB</strain>
        <strain evidence="6 8">OM08-12AT</strain>
    </source>
</reference>
<dbReference type="GO" id="GO:0140098">
    <property type="term" value="F:catalytic activity, acting on RNA"/>
    <property type="evidence" value="ECO:0007669"/>
    <property type="project" value="UniProtKB-ARBA"/>
</dbReference>
<dbReference type="GO" id="GO:0009982">
    <property type="term" value="F:pseudouridine synthase activity"/>
    <property type="evidence" value="ECO:0007669"/>
    <property type="project" value="InterPro"/>
</dbReference>
<sequence length="266" mass="29686">MGKPDIIYEDNDIIICYKPAGIATQTRRIGQQDMESFIRNYRAAKNEPPYVGIVHRLDQPVEGVMVFAKNQKAAASLSRQIKEHTTEKYYRAASRGQGVSGAAVEDEEESFQDKSAYASKVPGDDKKEDNHDPAWHTLTDYISFDKRTNTSKITSEKDKLAKKAVLQYRVISVTPDRDSSQNECIKTEFDIKLLTGRHHQIRLQLANIGYPLIGDTKYGKPVSNNSGTGSKSGRTGGGVREQLALCSYKIVFDHPGTGERVTFELP</sequence>
<comment type="catalytic activity">
    <reaction evidence="1">
        <text>a uridine in RNA = a pseudouridine in RNA</text>
        <dbReference type="Rhea" id="RHEA:48348"/>
        <dbReference type="Rhea" id="RHEA-COMP:12068"/>
        <dbReference type="Rhea" id="RHEA-COMP:12069"/>
        <dbReference type="ChEBI" id="CHEBI:65314"/>
        <dbReference type="ChEBI" id="CHEBI:65315"/>
    </reaction>
</comment>
<dbReference type="AlphaFoldDB" id="A0A3E4X4Q8"/>
<evidence type="ECO:0000256" key="4">
    <source>
        <dbReference type="SAM" id="MobiDB-lite"/>
    </source>
</evidence>
<proteinExistence type="predicted"/>
<evidence type="ECO:0000313" key="6">
    <source>
        <dbReference type="EMBL" id="RGM49463.1"/>
    </source>
</evidence>
<dbReference type="PANTHER" id="PTHR21600">
    <property type="entry name" value="MITOCHONDRIAL RNA PSEUDOURIDINE SYNTHASE"/>
    <property type="match status" value="1"/>
</dbReference>
<feature type="compositionally biased region" description="Basic and acidic residues" evidence="4">
    <location>
        <begin position="122"/>
        <end position="132"/>
    </location>
</feature>
<evidence type="ECO:0000313" key="8">
    <source>
        <dbReference type="Proteomes" id="UP000260717"/>
    </source>
</evidence>
<protein>
    <recommendedName>
        <fullName evidence="2">RNA pseudouridylate synthase</fullName>
    </recommendedName>
    <alternativeName>
        <fullName evidence="3">RNA-uridine isomerase</fullName>
    </alternativeName>
</protein>
<dbReference type="RefSeq" id="WP_117715021.1">
    <property type="nucleotide sequence ID" value="NZ_QRXF01000004.1"/>
</dbReference>
<evidence type="ECO:0000313" key="9">
    <source>
        <dbReference type="Proteomes" id="UP000284296"/>
    </source>
</evidence>
<dbReference type="InterPro" id="IPR050188">
    <property type="entry name" value="RluA_PseudoU_synthase"/>
</dbReference>
<dbReference type="GO" id="GO:0001522">
    <property type="term" value="P:pseudouridine synthesis"/>
    <property type="evidence" value="ECO:0007669"/>
    <property type="project" value="InterPro"/>
</dbReference>
<dbReference type="Pfam" id="PF00849">
    <property type="entry name" value="PseudoU_synth_2"/>
    <property type="match status" value="1"/>
</dbReference>
<evidence type="ECO:0000313" key="7">
    <source>
        <dbReference type="EMBL" id="RGT83226.1"/>
    </source>
</evidence>
<dbReference type="GO" id="GO:0003723">
    <property type="term" value="F:RNA binding"/>
    <property type="evidence" value="ECO:0007669"/>
    <property type="project" value="InterPro"/>
</dbReference>
<dbReference type="Proteomes" id="UP000260717">
    <property type="component" value="Unassembled WGS sequence"/>
</dbReference>
<dbReference type="Gene3D" id="3.30.2350.10">
    <property type="entry name" value="Pseudouridine synthase"/>
    <property type="match status" value="1"/>
</dbReference>
<feature type="domain" description="Pseudouridine synthase RsuA/RluA-like" evidence="5">
    <location>
        <begin position="12"/>
        <end position="206"/>
    </location>
</feature>
<dbReference type="InterPro" id="IPR006145">
    <property type="entry name" value="PsdUridine_synth_RsuA/RluA"/>
</dbReference>
<dbReference type="GO" id="GO:0006396">
    <property type="term" value="P:RNA processing"/>
    <property type="evidence" value="ECO:0007669"/>
    <property type="project" value="UniProtKB-ARBA"/>
</dbReference>
<name>A0A3E4X4Q8_9FIRM</name>
<organism evidence="6 8">
    <name type="scientific">Agathobacter rectalis</name>
    <dbReference type="NCBI Taxonomy" id="39491"/>
    <lineage>
        <taxon>Bacteria</taxon>
        <taxon>Bacillati</taxon>
        <taxon>Bacillota</taxon>
        <taxon>Clostridia</taxon>
        <taxon>Lachnospirales</taxon>
        <taxon>Lachnospiraceae</taxon>
        <taxon>Agathobacter</taxon>
    </lineage>
</organism>
<dbReference type="SUPFAM" id="SSF55120">
    <property type="entry name" value="Pseudouridine synthase"/>
    <property type="match status" value="1"/>
</dbReference>
<dbReference type="CDD" id="cd02869">
    <property type="entry name" value="PseudoU_synth_RluA_like"/>
    <property type="match status" value="1"/>
</dbReference>
<dbReference type="EMBL" id="QRXG01000004">
    <property type="protein sequence ID" value="RGT83226.1"/>
    <property type="molecule type" value="Genomic_DNA"/>
</dbReference>